<dbReference type="InterPro" id="IPR008881">
    <property type="entry name" value="Trigger_fac_ribosome-bd_bac"/>
</dbReference>
<dbReference type="Proteomes" id="UP000070224">
    <property type="component" value="Unassembled WGS sequence"/>
</dbReference>
<keyword evidence="3" id="KW-1185">Reference proteome</keyword>
<dbReference type="GO" id="GO:0043022">
    <property type="term" value="F:ribosome binding"/>
    <property type="evidence" value="ECO:0007669"/>
    <property type="project" value="TreeGrafter"/>
</dbReference>
<name>A0A134B8Y0_9PORP</name>
<dbReference type="NCBIfam" id="TIGR00115">
    <property type="entry name" value="tig"/>
    <property type="match status" value="1"/>
</dbReference>
<dbReference type="AlphaFoldDB" id="A0A134B8Y0"/>
<evidence type="ECO:0000313" key="3">
    <source>
        <dbReference type="Proteomes" id="UP000070224"/>
    </source>
</evidence>
<dbReference type="Pfam" id="PF05697">
    <property type="entry name" value="Trigger_N"/>
    <property type="match status" value="1"/>
</dbReference>
<sequence>MAVSIKQTSDVAAVITVQVSAADYQPQVDKALKNYQKNASIPGFRKGHAPLGLIKKQVGTSVKVEEINRAVVSALFGYIDEEKLQILGNPLPVEDAKEYDFATEENFEFSYDVALAPKIEAKLEKKDKLTYYRIVATKEMEDEQIKRMLENAGKQVEADTVEDNDVVYGRALELADGQPKEGGIEAAQALILPRFTKSEAEKAKLIGAKLGDTITFEPFALYDGQVPEIASLLQIEKEAVPALDGVAFSYQITKISRREAAELNDAFFTEAFGEGSDIRSEEALRKNIQESFAEQFATESDFKFTRDLRALLLKKAGKVAYDEALLKRIFLARNAEAKVEDLDRDMPQILDDITFDRIKGQLLEAAGVQISDEDLNKFALIVAKNQFAMYGMTSVPDELLENYAQSMLKDERTKENLIDRVADSKLAAIAKEAITVTEKEVSPEEFNKLMSEDTKA</sequence>
<comment type="caution">
    <text evidence="2">The sequence shown here is derived from an EMBL/GenBank/DDBJ whole genome shotgun (WGS) entry which is preliminary data.</text>
</comment>
<dbReference type="PIRSF" id="PIRSF003095">
    <property type="entry name" value="Trigger_factor"/>
    <property type="match status" value="1"/>
</dbReference>
<gene>
    <name evidence="2" type="ORF">HMPREF3185_00962</name>
</gene>
<dbReference type="InterPro" id="IPR027304">
    <property type="entry name" value="Trigger_fact/SurA_dom_sf"/>
</dbReference>
<accession>A0A134B8Y0</accession>
<reference evidence="3" key="1">
    <citation type="submission" date="2016-01" db="EMBL/GenBank/DDBJ databases">
        <authorList>
            <person name="Mitreva M."/>
            <person name="Pepin K.H."/>
            <person name="Mihindukulasuriya K.A."/>
            <person name="Fulton R."/>
            <person name="Fronick C."/>
            <person name="O'Laughlin M."/>
            <person name="Miner T."/>
            <person name="Herter B."/>
            <person name="Rosa B.A."/>
            <person name="Cordes M."/>
            <person name="Tomlinson C."/>
            <person name="Wollam A."/>
            <person name="Palsikar V.B."/>
            <person name="Mardis E.R."/>
            <person name="Wilson R.K."/>
        </authorList>
    </citation>
    <scope>NUCLEOTIDE SEQUENCE [LARGE SCALE GENOMIC DNA]</scope>
    <source>
        <strain evidence="3">KA00683</strain>
    </source>
</reference>
<dbReference type="GO" id="GO:0044183">
    <property type="term" value="F:protein folding chaperone"/>
    <property type="evidence" value="ECO:0007669"/>
    <property type="project" value="TreeGrafter"/>
</dbReference>
<dbReference type="GO" id="GO:0051083">
    <property type="term" value="P:'de novo' cotranslational protein folding"/>
    <property type="evidence" value="ECO:0007669"/>
    <property type="project" value="TreeGrafter"/>
</dbReference>
<evidence type="ECO:0000259" key="1">
    <source>
        <dbReference type="Pfam" id="PF05697"/>
    </source>
</evidence>
<dbReference type="PATRIC" id="fig|322095.3.peg.950"/>
<dbReference type="InterPro" id="IPR005215">
    <property type="entry name" value="Trig_fac"/>
</dbReference>
<dbReference type="SUPFAM" id="SSF109998">
    <property type="entry name" value="Triger factor/SurA peptide-binding domain-like"/>
    <property type="match status" value="1"/>
</dbReference>
<dbReference type="InterPro" id="IPR037041">
    <property type="entry name" value="Trigger_fac_C_sf"/>
</dbReference>
<dbReference type="InterPro" id="IPR036611">
    <property type="entry name" value="Trigger_fac_ribosome-bd_sf"/>
</dbReference>
<dbReference type="OrthoDB" id="9767721at2"/>
<dbReference type="STRING" id="322095.HMPREF3185_00962"/>
<dbReference type="GO" id="GO:0015031">
    <property type="term" value="P:protein transport"/>
    <property type="evidence" value="ECO:0007669"/>
    <property type="project" value="InterPro"/>
</dbReference>
<dbReference type="GO" id="GO:0043335">
    <property type="term" value="P:protein unfolding"/>
    <property type="evidence" value="ECO:0007669"/>
    <property type="project" value="TreeGrafter"/>
</dbReference>
<evidence type="ECO:0000313" key="2">
    <source>
        <dbReference type="EMBL" id="KXB76387.1"/>
    </source>
</evidence>
<organism evidence="2 3">
    <name type="scientific">Porphyromonas somerae</name>
    <dbReference type="NCBI Taxonomy" id="322095"/>
    <lineage>
        <taxon>Bacteria</taxon>
        <taxon>Pseudomonadati</taxon>
        <taxon>Bacteroidota</taxon>
        <taxon>Bacteroidia</taxon>
        <taxon>Bacteroidales</taxon>
        <taxon>Porphyromonadaceae</taxon>
        <taxon>Porphyromonas</taxon>
    </lineage>
</organism>
<dbReference type="PANTHER" id="PTHR30560">
    <property type="entry name" value="TRIGGER FACTOR CHAPERONE AND PEPTIDYL-PROLYL CIS/TRANS ISOMERASE"/>
    <property type="match status" value="1"/>
</dbReference>
<dbReference type="PANTHER" id="PTHR30560:SF3">
    <property type="entry name" value="TRIGGER FACTOR-LIKE PROTEIN TIG, CHLOROPLASTIC"/>
    <property type="match status" value="1"/>
</dbReference>
<feature type="domain" description="Trigger factor ribosome-binding bacterial" evidence="1">
    <location>
        <begin position="1"/>
        <end position="148"/>
    </location>
</feature>
<proteinExistence type="predicted"/>
<protein>
    <submittedName>
        <fullName evidence="2">Trigger factor</fullName>
    </submittedName>
</protein>
<dbReference type="Gene3D" id="1.10.3120.10">
    <property type="entry name" value="Trigger factor, C-terminal domain"/>
    <property type="match status" value="1"/>
</dbReference>
<dbReference type="SUPFAM" id="SSF102735">
    <property type="entry name" value="Trigger factor ribosome-binding domain"/>
    <property type="match status" value="1"/>
</dbReference>
<dbReference type="GO" id="GO:0003755">
    <property type="term" value="F:peptidyl-prolyl cis-trans isomerase activity"/>
    <property type="evidence" value="ECO:0007669"/>
    <property type="project" value="TreeGrafter"/>
</dbReference>
<dbReference type="EMBL" id="LSDK01000065">
    <property type="protein sequence ID" value="KXB76387.1"/>
    <property type="molecule type" value="Genomic_DNA"/>
</dbReference>
<dbReference type="RefSeq" id="WP_060935320.1">
    <property type="nucleotide sequence ID" value="NZ_KQ960438.1"/>
</dbReference>
<dbReference type="Gene3D" id="3.30.70.1050">
    <property type="entry name" value="Trigger factor ribosome-binding domain"/>
    <property type="match status" value="1"/>
</dbReference>